<gene>
    <name evidence="1" type="ORF">ISG29_17290</name>
</gene>
<organism evidence="1 2">
    <name type="scientific">Nocardioides acrostichi</name>
    <dbReference type="NCBI Taxonomy" id="2784339"/>
    <lineage>
        <taxon>Bacteria</taxon>
        <taxon>Bacillati</taxon>
        <taxon>Actinomycetota</taxon>
        <taxon>Actinomycetes</taxon>
        <taxon>Propionibacteriales</taxon>
        <taxon>Nocardioidaceae</taxon>
        <taxon>Nocardioides</taxon>
    </lineage>
</organism>
<protein>
    <submittedName>
        <fullName evidence="1">Uncharacterized protein</fullName>
    </submittedName>
</protein>
<dbReference type="Proteomes" id="UP000656804">
    <property type="component" value="Unassembled WGS sequence"/>
</dbReference>
<keyword evidence="2" id="KW-1185">Reference proteome</keyword>
<dbReference type="RefSeq" id="WP_194504712.1">
    <property type="nucleotide sequence ID" value="NZ_JADIVZ010000012.1"/>
</dbReference>
<sequence>MRCTQCGTKIRGDETTTWSGSTLCGSCGDIYNGAALGMMTGGGMGAKLTDAVASAGVFGWMRRWRESRTR</sequence>
<dbReference type="AlphaFoldDB" id="A0A930Y7I1"/>
<name>A0A930Y7I1_9ACTN</name>
<accession>A0A930Y7I1</accession>
<reference evidence="1" key="1">
    <citation type="submission" date="2020-11" db="EMBL/GenBank/DDBJ databases">
        <title>Nocardioides sp. CBS4Y-1, whole genome shotgun sequence.</title>
        <authorList>
            <person name="Tuo L."/>
        </authorList>
    </citation>
    <scope>NUCLEOTIDE SEQUENCE</scope>
    <source>
        <strain evidence="1">CBS4Y-1</strain>
    </source>
</reference>
<comment type="caution">
    <text evidence="1">The sequence shown here is derived from an EMBL/GenBank/DDBJ whole genome shotgun (WGS) entry which is preliminary data.</text>
</comment>
<evidence type="ECO:0000313" key="1">
    <source>
        <dbReference type="EMBL" id="MBF4163445.1"/>
    </source>
</evidence>
<dbReference type="EMBL" id="JADIVZ010000012">
    <property type="protein sequence ID" value="MBF4163445.1"/>
    <property type="molecule type" value="Genomic_DNA"/>
</dbReference>
<proteinExistence type="predicted"/>
<evidence type="ECO:0000313" key="2">
    <source>
        <dbReference type="Proteomes" id="UP000656804"/>
    </source>
</evidence>